<accession>D8RCV1</accession>
<dbReference type="OMA" id="RMSQQNA"/>
<feature type="active site" description="Proton donor" evidence="8">
    <location>
        <position position="170"/>
    </location>
</feature>
<dbReference type="PANTHER" id="PTHR31352:SF31">
    <property type="entry name" value="BETA-AMYLASE 1, CHLOROPLASTIC"/>
    <property type="match status" value="1"/>
</dbReference>
<reference evidence="11 12" key="1">
    <citation type="journal article" date="2011" name="Science">
        <title>The Selaginella genome identifies genetic changes associated with the evolution of vascular plants.</title>
        <authorList>
            <person name="Banks J.A."/>
            <person name="Nishiyama T."/>
            <person name="Hasebe M."/>
            <person name="Bowman J.L."/>
            <person name="Gribskov M."/>
            <person name="dePamphilis C."/>
            <person name="Albert V.A."/>
            <person name="Aono N."/>
            <person name="Aoyama T."/>
            <person name="Ambrose B.A."/>
            <person name="Ashton N.W."/>
            <person name="Axtell M.J."/>
            <person name="Barker E."/>
            <person name="Barker M.S."/>
            <person name="Bennetzen J.L."/>
            <person name="Bonawitz N.D."/>
            <person name="Chapple C."/>
            <person name="Cheng C."/>
            <person name="Correa L.G."/>
            <person name="Dacre M."/>
            <person name="DeBarry J."/>
            <person name="Dreyer I."/>
            <person name="Elias M."/>
            <person name="Engstrom E.M."/>
            <person name="Estelle M."/>
            <person name="Feng L."/>
            <person name="Finet C."/>
            <person name="Floyd S.K."/>
            <person name="Frommer W.B."/>
            <person name="Fujita T."/>
            <person name="Gramzow L."/>
            <person name="Gutensohn M."/>
            <person name="Harholt J."/>
            <person name="Hattori M."/>
            <person name="Heyl A."/>
            <person name="Hirai T."/>
            <person name="Hiwatashi Y."/>
            <person name="Ishikawa M."/>
            <person name="Iwata M."/>
            <person name="Karol K.G."/>
            <person name="Koehler B."/>
            <person name="Kolukisaoglu U."/>
            <person name="Kubo M."/>
            <person name="Kurata T."/>
            <person name="Lalonde S."/>
            <person name="Li K."/>
            <person name="Li Y."/>
            <person name="Litt A."/>
            <person name="Lyons E."/>
            <person name="Manning G."/>
            <person name="Maruyama T."/>
            <person name="Michael T.P."/>
            <person name="Mikami K."/>
            <person name="Miyazaki S."/>
            <person name="Morinaga S."/>
            <person name="Murata T."/>
            <person name="Mueller-Roeber B."/>
            <person name="Nelson D.R."/>
            <person name="Obara M."/>
            <person name="Oguri Y."/>
            <person name="Olmstead R.G."/>
            <person name="Onodera N."/>
            <person name="Petersen B.L."/>
            <person name="Pils B."/>
            <person name="Prigge M."/>
            <person name="Rensing S.A."/>
            <person name="Riano-Pachon D.M."/>
            <person name="Roberts A.W."/>
            <person name="Sato Y."/>
            <person name="Scheller H.V."/>
            <person name="Schulz B."/>
            <person name="Schulz C."/>
            <person name="Shakirov E.V."/>
            <person name="Shibagaki N."/>
            <person name="Shinohara N."/>
            <person name="Shippen D.E."/>
            <person name="Soerensen I."/>
            <person name="Sotooka R."/>
            <person name="Sugimoto N."/>
            <person name="Sugita M."/>
            <person name="Sumikawa N."/>
            <person name="Tanurdzic M."/>
            <person name="Theissen G."/>
            <person name="Ulvskov P."/>
            <person name="Wakazuki S."/>
            <person name="Weng J.K."/>
            <person name="Willats W.W."/>
            <person name="Wipf D."/>
            <person name="Wolf P.G."/>
            <person name="Yang L."/>
            <person name="Zimmer A.D."/>
            <person name="Zhu Q."/>
            <person name="Mitros T."/>
            <person name="Hellsten U."/>
            <person name="Loque D."/>
            <person name="Otillar R."/>
            <person name="Salamov A."/>
            <person name="Schmutz J."/>
            <person name="Shapiro H."/>
            <person name="Lindquist E."/>
            <person name="Lucas S."/>
            <person name="Rokhsar D."/>
            <person name="Grigoriev I.V."/>
        </authorList>
    </citation>
    <scope>NUCLEOTIDE SEQUENCE [LARGE SCALE GENOMIC DNA]</scope>
</reference>
<feature type="binding site" evidence="9">
    <location>
        <position position="408"/>
    </location>
    <ligand>
        <name>substrate</name>
    </ligand>
</feature>
<feature type="active site" description="Proton acceptor" evidence="8">
    <location>
        <position position="366"/>
    </location>
</feature>
<comment type="catalytic activity">
    <reaction evidence="1 10">
        <text>Hydrolysis of (1-&gt;4)-alpha-D-glucosidic linkages in polysaccharides so as to remove successive maltose units from the non-reducing ends of the chains.</text>
        <dbReference type="EC" id="3.2.1.2"/>
    </reaction>
</comment>
<feature type="binding site" evidence="9">
    <location>
        <begin position="367"/>
        <end position="368"/>
    </location>
    <ligand>
        <name>substrate</name>
    </ligand>
</feature>
<sequence>MLPLDSINSGNNQVNRARAMNASFQALKSAGVEGVMVDVWWGIVEKDGPCNYNWSGYRELLEMAKKHGLKVQAVMSFHQCGGNVGDSAFIPLPWWVVEEAKNNPDMVYTDRYGNRNFEYLSLGCDHLPVLKGRTPVQAYSDFMRSFKESFSDMLGDVIVEIQVGMGPAGELRYPGYPERDGIWKFPGVGEFQCHDNYMLASLKASAESIGKPDWGCAPSDAGHYNQWPEDSIFFKRDGGWNTDYGRFFLEWYSGKLIEHGESVLTAAEGIFRGSPVRLSAKVAGIHWHYGTRSHAPELTAGYYNTRFRDGYLPLARMFGRHGVTFNFTCFEMRDVEQPAAAQCSPEGLLKQVVAAAKSAGVPLAGENALPRYDEGAYHQIVMKSRLEVEGEESMERAYEPMCCFTFLRMNERLFHPENWRRFVQFVKEIGDGKGSSSSREHEHRASELLVATKPLIQEAAAALV</sequence>
<dbReference type="InterPro" id="IPR017853">
    <property type="entry name" value="GH"/>
</dbReference>
<dbReference type="InterPro" id="IPR001371">
    <property type="entry name" value="Glyco_hydro_14B_pln"/>
</dbReference>
<dbReference type="InterPro" id="IPR001554">
    <property type="entry name" value="Glyco_hydro_14"/>
</dbReference>
<keyword evidence="6 10" id="KW-0326">Glycosidase</keyword>
<dbReference type="PRINTS" id="PR00842">
    <property type="entry name" value="GLHYDLASE14B"/>
</dbReference>
<dbReference type="AlphaFoldDB" id="D8RCV1"/>
<comment type="similarity">
    <text evidence="2 10">Belongs to the glycosyl hydrolase 14 family.</text>
</comment>
<keyword evidence="7 10" id="KW-0624">Polysaccharide degradation</keyword>
<dbReference type="InterPro" id="IPR018238">
    <property type="entry name" value="Glyco_hydro_14_CS"/>
</dbReference>
<dbReference type="OrthoDB" id="1660156at2759"/>
<evidence type="ECO:0000256" key="5">
    <source>
        <dbReference type="ARBA" id="ARBA00023277"/>
    </source>
</evidence>
<evidence type="ECO:0000256" key="3">
    <source>
        <dbReference type="ARBA" id="ARBA00012594"/>
    </source>
</evidence>
<evidence type="ECO:0000256" key="7">
    <source>
        <dbReference type="ARBA" id="ARBA00023326"/>
    </source>
</evidence>
<dbReference type="GO" id="GO:0005983">
    <property type="term" value="P:starch catabolic process"/>
    <property type="evidence" value="ECO:0000318"/>
    <property type="project" value="GO_Central"/>
</dbReference>
<keyword evidence="4 10" id="KW-0378">Hydrolase</keyword>
<feature type="binding site" evidence="9">
    <location>
        <position position="328"/>
    </location>
    <ligand>
        <name>substrate</name>
    </ligand>
</feature>
<dbReference type="HOGENOM" id="CLU_016754_5_1_1"/>
<evidence type="ECO:0000256" key="8">
    <source>
        <dbReference type="PIRSR" id="PIRSR601554-1"/>
    </source>
</evidence>
<protein>
    <recommendedName>
        <fullName evidence="3 10">Beta-amylase</fullName>
        <ecNumber evidence="3 10">3.2.1.2</ecNumber>
    </recommendedName>
</protein>
<dbReference type="KEGG" id="smo:SELMODRAFT_145994"/>
<feature type="binding site" evidence="9">
    <location>
        <position position="86"/>
    </location>
    <ligand>
        <name>substrate</name>
    </ligand>
</feature>
<dbReference type="InParanoid" id="D8RCV1"/>
<dbReference type="Gramene" id="EFJ29910">
    <property type="protein sequence ID" value="EFJ29910"/>
    <property type="gene ID" value="SELMODRAFT_145994"/>
</dbReference>
<dbReference type="SUPFAM" id="SSF51445">
    <property type="entry name" value="(Trans)glycosidases"/>
    <property type="match status" value="1"/>
</dbReference>
<evidence type="ECO:0000256" key="10">
    <source>
        <dbReference type="RuleBase" id="RU000509"/>
    </source>
</evidence>
<feature type="binding site" evidence="9">
    <location>
        <position position="78"/>
    </location>
    <ligand>
        <name>substrate</name>
    </ligand>
</feature>
<feature type="binding site" evidence="9">
    <location>
        <position position="38"/>
    </location>
    <ligand>
        <name>substrate</name>
    </ligand>
</feature>
<evidence type="ECO:0000313" key="11">
    <source>
        <dbReference type="EMBL" id="EFJ29910.1"/>
    </source>
</evidence>
<dbReference type="PROSITE" id="PS00506">
    <property type="entry name" value="BETA_AMYLASE_1"/>
    <property type="match status" value="1"/>
</dbReference>
<dbReference type="GO" id="GO:0016161">
    <property type="term" value="F:beta-amylase activity"/>
    <property type="evidence" value="ECO:0000318"/>
    <property type="project" value="GO_Central"/>
</dbReference>
<proteinExistence type="inferred from homology"/>
<dbReference type="Gene3D" id="3.20.20.80">
    <property type="entry name" value="Glycosidases"/>
    <property type="match status" value="1"/>
</dbReference>
<keyword evidence="5 10" id="KW-0119">Carbohydrate metabolism</keyword>
<evidence type="ECO:0000313" key="12">
    <source>
        <dbReference type="Proteomes" id="UP000001514"/>
    </source>
</evidence>
<evidence type="ECO:0000256" key="2">
    <source>
        <dbReference type="ARBA" id="ARBA00005652"/>
    </source>
</evidence>
<dbReference type="PANTHER" id="PTHR31352">
    <property type="entry name" value="BETA-AMYLASE 1, CHLOROPLASTIC"/>
    <property type="match status" value="1"/>
</dbReference>
<keyword evidence="12" id="KW-1185">Reference proteome</keyword>
<dbReference type="PRINTS" id="PR00750">
    <property type="entry name" value="BETAAMYLASE"/>
</dbReference>
<feature type="binding site" evidence="9">
    <location>
        <position position="281"/>
    </location>
    <ligand>
        <name>substrate</name>
    </ligand>
</feature>
<dbReference type="Proteomes" id="UP000001514">
    <property type="component" value="Unassembled WGS sequence"/>
</dbReference>
<dbReference type="STRING" id="88036.D8RCV1"/>
<evidence type="ECO:0000256" key="4">
    <source>
        <dbReference type="ARBA" id="ARBA00022801"/>
    </source>
</evidence>
<evidence type="ECO:0000256" key="9">
    <source>
        <dbReference type="PIRSR" id="PIRSR601554-2"/>
    </source>
</evidence>
<dbReference type="EC" id="3.2.1.2" evidence="3 10"/>
<feature type="binding site" evidence="9">
    <location>
        <position position="286"/>
    </location>
    <ligand>
        <name>substrate</name>
    </ligand>
</feature>
<dbReference type="EMBL" id="GL377576">
    <property type="protein sequence ID" value="EFJ29910.1"/>
    <property type="molecule type" value="Genomic_DNA"/>
</dbReference>
<gene>
    <name evidence="11" type="ORF">SELMODRAFT_145994</name>
</gene>
<name>D8RCV1_SELML</name>
<organism evidence="12">
    <name type="scientific">Selaginella moellendorffii</name>
    <name type="common">Spikemoss</name>
    <dbReference type="NCBI Taxonomy" id="88036"/>
    <lineage>
        <taxon>Eukaryota</taxon>
        <taxon>Viridiplantae</taxon>
        <taxon>Streptophyta</taxon>
        <taxon>Embryophyta</taxon>
        <taxon>Tracheophyta</taxon>
        <taxon>Lycopodiopsida</taxon>
        <taxon>Selaginellales</taxon>
        <taxon>Selaginellaceae</taxon>
        <taxon>Selaginella</taxon>
    </lineage>
</organism>
<dbReference type="eggNOG" id="ENOG502QTBX">
    <property type="taxonomic scope" value="Eukaryota"/>
</dbReference>
<dbReference type="Pfam" id="PF01373">
    <property type="entry name" value="Glyco_hydro_14"/>
    <property type="match status" value="1"/>
</dbReference>
<evidence type="ECO:0000256" key="1">
    <source>
        <dbReference type="ARBA" id="ARBA00000546"/>
    </source>
</evidence>
<evidence type="ECO:0000256" key="6">
    <source>
        <dbReference type="ARBA" id="ARBA00023295"/>
    </source>
</evidence>
<dbReference type="FunCoup" id="D8RCV1">
    <property type="interactions" value="436"/>
</dbReference>